<dbReference type="AlphaFoldDB" id="A0A0N9I8W7"/>
<keyword evidence="4" id="KW-1185">Reference proteome</keyword>
<feature type="compositionally biased region" description="Basic residues" evidence="2">
    <location>
        <begin position="43"/>
        <end position="53"/>
    </location>
</feature>
<gene>
    <name evidence="3" type="ORF">AOZ06_33245</name>
</gene>
<organism evidence="3 4">
    <name type="scientific">Kibdelosporangium phytohabitans</name>
    <dbReference type="NCBI Taxonomy" id="860235"/>
    <lineage>
        <taxon>Bacteria</taxon>
        <taxon>Bacillati</taxon>
        <taxon>Actinomycetota</taxon>
        <taxon>Actinomycetes</taxon>
        <taxon>Pseudonocardiales</taxon>
        <taxon>Pseudonocardiaceae</taxon>
        <taxon>Kibdelosporangium</taxon>
    </lineage>
</organism>
<dbReference type="KEGG" id="kphy:AOZ06_33245"/>
<feature type="compositionally biased region" description="Low complexity" evidence="2">
    <location>
        <begin position="1"/>
        <end position="24"/>
    </location>
</feature>
<evidence type="ECO:0000256" key="2">
    <source>
        <dbReference type="SAM" id="MobiDB-lite"/>
    </source>
</evidence>
<evidence type="ECO:0000256" key="1">
    <source>
        <dbReference type="SAM" id="Coils"/>
    </source>
</evidence>
<name>A0A0N9I8W7_9PSEU</name>
<reference evidence="3 4" key="1">
    <citation type="submission" date="2015-07" db="EMBL/GenBank/DDBJ databases">
        <title>Genome sequencing of Kibdelosporangium phytohabitans.</title>
        <authorList>
            <person name="Qin S."/>
            <person name="Xing K."/>
        </authorList>
    </citation>
    <scope>NUCLEOTIDE SEQUENCE [LARGE SCALE GENOMIC DNA]</scope>
    <source>
        <strain evidence="3 4">KLBMP1111</strain>
    </source>
</reference>
<feature type="coiled-coil region" evidence="1">
    <location>
        <begin position="105"/>
        <end position="143"/>
    </location>
</feature>
<evidence type="ECO:0008006" key="5">
    <source>
        <dbReference type="Google" id="ProtNLM"/>
    </source>
</evidence>
<dbReference type="EMBL" id="CP012752">
    <property type="protein sequence ID" value="ALG11101.1"/>
    <property type="molecule type" value="Genomic_DNA"/>
</dbReference>
<dbReference type="RefSeq" id="WP_054293002.1">
    <property type="nucleotide sequence ID" value="NZ_CP012752.1"/>
</dbReference>
<dbReference type="InterPro" id="IPR046282">
    <property type="entry name" value="DUF6319"/>
</dbReference>
<accession>A0A0N9I8W7</accession>
<dbReference type="Pfam" id="PF19844">
    <property type="entry name" value="DUF6319"/>
    <property type="match status" value="1"/>
</dbReference>
<feature type="region of interest" description="Disordered" evidence="2">
    <location>
        <begin position="1"/>
        <end position="53"/>
    </location>
</feature>
<dbReference type="OrthoDB" id="4753572at2"/>
<sequence length="144" mass="15285">MTAPTAEAATSAPGDEEVPASTSEEGTEATAEETPVVEEKPKRAARAKSTAKKTRTVELTLTVTGTLDGNWQADLMHGTSRVVQGLSIPAAAVAKAAQELHPEIAEKIEEVINAAREQHESRLRELEEEMAKVKQALADLGDDA</sequence>
<keyword evidence="1" id="KW-0175">Coiled coil</keyword>
<evidence type="ECO:0000313" key="3">
    <source>
        <dbReference type="EMBL" id="ALG11101.1"/>
    </source>
</evidence>
<protein>
    <recommendedName>
        <fullName evidence="5">Mucin</fullName>
    </recommendedName>
</protein>
<evidence type="ECO:0000313" key="4">
    <source>
        <dbReference type="Proteomes" id="UP000063699"/>
    </source>
</evidence>
<proteinExistence type="predicted"/>
<dbReference type="Proteomes" id="UP000063699">
    <property type="component" value="Chromosome"/>
</dbReference>